<reference evidence="2 3" key="1">
    <citation type="submission" date="2019-10" db="EMBL/GenBank/DDBJ databases">
        <title>Genome Sequences from Six Type Strain Members of the Archaeal Family Sulfolobaceae: Acidianus ambivalens, Acidianus infernus, Metallosphaera prunae, Stygiolobus azoricus, Sulfolobus metallicus, and Sulfurisphaera ohwakuensis.</title>
        <authorList>
            <person name="Counts J.A."/>
            <person name="Kelly R.M."/>
        </authorList>
    </citation>
    <scope>NUCLEOTIDE SEQUENCE [LARGE SCALE GENOMIC DNA]</scope>
    <source>
        <strain evidence="2 3">FC6</strain>
    </source>
</reference>
<keyword evidence="1" id="KW-0472">Membrane</keyword>
<protein>
    <submittedName>
        <fullName evidence="2">Uncharacterized protein</fullName>
    </submittedName>
</protein>
<dbReference type="KEGG" id="sazo:D1868_10620"/>
<dbReference type="AlphaFoldDB" id="A0A650CRV9"/>
<dbReference type="Proteomes" id="UP000423396">
    <property type="component" value="Chromosome"/>
</dbReference>
<keyword evidence="1" id="KW-1133">Transmembrane helix</keyword>
<feature type="transmembrane region" description="Helical" evidence="1">
    <location>
        <begin position="7"/>
        <end position="29"/>
    </location>
</feature>
<organism evidence="2 3">
    <name type="scientific">Stygiolobus azoricus</name>
    <dbReference type="NCBI Taxonomy" id="41675"/>
    <lineage>
        <taxon>Archaea</taxon>
        <taxon>Thermoproteota</taxon>
        <taxon>Thermoprotei</taxon>
        <taxon>Sulfolobales</taxon>
        <taxon>Sulfolobaceae</taxon>
        <taxon>Stygiolobus</taxon>
    </lineage>
</organism>
<accession>A0A650CRV9</accession>
<sequence length="298" mass="33993">MNKRTLTVLSLILVLLIVTEVILVAYYHYKVYINPSIFSSPTTPPSLTIPPTHFPIQLSNLTPPISLELVMNYYNVTYNSSLKLFSECPYVNKYFVENDNLLAVIALKDLNDSLWETVWDNIKSNITLSPYLVLVGIHNFTWEFKDPVIEKIWGPIYTISFNDSPNYLAWYEYANTSLLFSIYELENGNISLAEKVFETTINDFWNGYGFQDESTTSNVYASCNLALAIIAWKYIGNYNQTFARDYLPLILQMYSIAKHLQSPIGGYFSNYKVVNGTVIPLGNVNTETTSLFVIAFST</sequence>
<evidence type="ECO:0000313" key="3">
    <source>
        <dbReference type="Proteomes" id="UP000423396"/>
    </source>
</evidence>
<gene>
    <name evidence="2" type="ORF">D1868_10620</name>
</gene>
<dbReference type="EMBL" id="CP045483">
    <property type="protein sequence ID" value="QGR20392.1"/>
    <property type="molecule type" value="Genomic_DNA"/>
</dbReference>
<keyword evidence="1" id="KW-0812">Transmembrane</keyword>
<keyword evidence="3" id="KW-1185">Reference proteome</keyword>
<dbReference type="RefSeq" id="WP_156007843.1">
    <property type="nucleotide sequence ID" value="NZ_CP045483.1"/>
</dbReference>
<proteinExistence type="predicted"/>
<evidence type="ECO:0000313" key="2">
    <source>
        <dbReference type="EMBL" id="QGR20392.1"/>
    </source>
</evidence>
<dbReference type="OrthoDB" id="21357at2157"/>
<dbReference type="GeneID" id="42799529"/>
<name>A0A650CRV9_9CREN</name>
<evidence type="ECO:0000256" key="1">
    <source>
        <dbReference type="SAM" id="Phobius"/>
    </source>
</evidence>